<keyword evidence="2" id="KW-1185">Reference proteome</keyword>
<protein>
    <submittedName>
        <fullName evidence="3">Uncharacterized protein LOC104758714</fullName>
    </submittedName>
</protein>
<organism evidence="2 3">
    <name type="scientific">Camelina sativa</name>
    <name type="common">False flax</name>
    <name type="synonym">Myagrum sativum</name>
    <dbReference type="NCBI Taxonomy" id="90675"/>
    <lineage>
        <taxon>Eukaryota</taxon>
        <taxon>Viridiplantae</taxon>
        <taxon>Streptophyta</taxon>
        <taxon>Embryophyta</taxon>
        <taxon>Tracheophyta</taxon>
        <taxon>Spermatophyta</taxon>
        <taxon>Magnoliopsida</taxon>
        <taxon>eudicotyledons</taxon>
        <taxon>Gunneridae</taxon>
        <taxon>Pentapetalae</taxon>
        <taxon>rosids</taxon>
        <taxon>malvids</taxon>
        <taxon>Brassicales</taxon>
        <taxon>Brassicaceae</taxon>
        <taxon>Camelineae</taxon>
        <taxon>Camelina</taxon>
    </lineage>
</organism>
<gene>
    <name evidence="3" type="primary">LOC104758714</name>
</gene>
<evidence type="ECO:0000313" key="3">
    <source>
        <dbReference type="RefSeq" id="XP_010479936.1"/>
    </source>
</evidence>
<keyword evidence="1" id="KW-1133">Transmembrane helix</keyword>
<evidence type="ECO:0000256" key="1">
    <source>
        <dbReference type="SAM" id="Phobius"/>
    </source>
</evidence>
<keyword evidence="1" id="KW-0812">Transmembrane</keyword>
<dbReference type="RefSeq" id="XP_010479936.1">
    <property type="nucleotide sequence ID" value="XM_010481634.2"/>
</dbReference>
<dbReference type="GeneID" id="104758714"/>
<keyword evidence="1" id="KW-0472">Membrane</keyword>
<name>A0ABM0X373_CAMSA</name>
<proteinExistence type="predicted"/>
<sequence length="141" mass="14890">MNDTYKLIAIVIIAGVLTVVVFIMFSCFMGKKKKKKLQLQQQPQTPQWLRGIVSAPTYQPRNIDVESDGFRSKSDTIVKKSLAPIKPFTVDGSSRYQATKRLERVRGNRDDGSAFGGGCGGSGGGDSGCGGSHCGGGGGCG</sequence>
<reference evidence="2" key="1">
    <citation type="journal article" date="2014" name="Nat. Commun.">
        <title>The emerging biofuel crop Camelina sativa retains a highly undifferentiated hexaploid genome structure.</title>
        <authorList>
            <person name="Kagale S."/>
            <person name="Koh C."/>
            <person name="Nixon J."/>
            <person name="Bollina V."/>
            <person name="Clarke W.E."/>
            <person name="Tuteja R."/>
            <person name="Spillane C."/>
            <person name="Robinson S.J."/>
            <person name="Links M.G."/>
            <person name="Clarke C."/>
            <person name="Higgins E.E."/>
            <person name="Huebert T."/>
            <person name="Sharpe A.G."/>
            <person name="Parkin I.A."/>
        </authorList>
    </citation>
    <scope>NUCLEOTIDE SEQUENCE [LARGE SCALE GENOMIC DNA]</scope>
    <source>
        <strain evidence="2">cv. DH55</strain>
    </source>
</reference>
<evidence type="ECO:0000313" key="2">
    <source>
        <dbReference type="Proteomes" id="UP000694864"/>
    </source>
</evidence>
<accession>A0ABM0X373</accession>
<dbReference type="PROSITE" id="PS51257">
    <property type="entry name" value="PROKAR_LIPOPROTEIN"/>
    <property type="match status" value="1"/>
</dbReference>
<reference evidence="3" key="2">
    <citation type="submission" date="2025-08" db="UniProtKB">
        <authorList>
            <consortium name="RefSeq"/>
        </authorList>
    </citation>
    <scope>IDENTIFICATION</scope>
    <source>
        <tissue evidence="3">Leaf</tissue>
    </source>
</reference>
<dbReference type="Proteomes" id="UP000694864">
    <property type="component" value="Chromosome 17"/>
</dbReference>
<dbReference type="PANTHER" id="PTHR35420:SF1">
    <property type="entry name" value="OS09G0480532 PROTEIN"/>
    <property type="match status" value="1"/>
</dbReference>
<dbReference type="PANTHER" id="PTHR35420">
    <property type="entry name" value="OS02G0198500 PROTEIN"/>
    <property type="match status" value="1"/>
</dbReference>
<feature type="transmembrane region" description="Helical" evidence="1">
    <location>
        <begin position="6"/>
        <end position="28"/>
    </location>
</feature>